<feature type="region of interest" description="Disordered" evidence="1">
    <location>
        <begin position="1"/>
        <end position="44"/>
    </location>
</feature>
<feature type="non-terminal residue" evidence="2">
    <location>
        <position position="260"/>
    </location>
</feature>
<evidence type="ECO:0000313" key="2">
    <source>
        <dbReference type="EMBL" id="KAK3935307.1"/>
    </source>
</evidence>
<dbReference type="AlphaFoldDB" id="A0AAN6N0L3"/>
<keyword evidence="3" id="KW-1185">Reference proteome</keyword>
<organism evidence="2 3">
    <name type="scientific">Diplogelasinospora grovesii</name>
    <dbReference type="NCBI Taxonomy" id="303347"/>
    <lineage>
        <taxon>Eukaryota</taxon>
        <taxon>Fungi</taxon>
        <taxon>Dikarya</taxon>
        <taxon>Ascomycota</taxon>
        <taxon>Pezizomycotina</taxon>
        <taxon>Sordariomycetes</taxon>
        <taxon>Sordariomycetidae</taxon>
        <taxon>Sordariales</taxon>
        <taxon>Diplogelasinosporaceae</taxon>
        <taxon>Diplogelasinospora</taxon>
    </lineage>
</organism>
<dbReference type="Proteomes" id="UP001303473">
    <property type="component" value="Unassembled WGS sequence"/>
</dbReference>
<dbReference type="EMBL" id="MU853929">
    <property type="protein sequence ID" value="KAK3935307.1"/>
    <property type="molecule type" value="Genomic_DNA"/>
</dbReference>
<comment type="caution">
    <text evidence="2">The sequence shown here is derived from an EMBL/GenBank/DDBJ whole genome shotgun (WGS) entry which is preliminary data.</text>
</comment>
<feature type="compositionally biased region" description="Low complexity" evidence="1">
    <location>
        <begin position="27"/>
        <end position="44"/>
    </location>
</feature>
<feature type="compositionally biased region" description="Polar residues" evidence="1">
    <location>
        <begin position="9"/>
        <end position="18"/>
    </location>
</feature>
<reference evidence="3" key="1">
    <citation type="journal article" date="2023" name="Mol. Phylogenet. Evol.">
        <title>Genome-scale phylogeny and comparative genomics of the fungal order Sordariales.</title>
        <authorList>
            <person name="Hensen N."/>
            <person name="Bonometti L."/>
            <person name="Westerberg I."/>
            <person name="Brannstrom I.O."/>
            <person name="Guillou S."/>
            <person name="Cros-Aarteil S."/>
            <person name="Calhoun S."/>
            <person name="Haridas S."/>
            <person name="Kuo A."/>
            <person name="Mondo S."/>
            <person name="Pangilinan J."/>
            <person name="Riley R."/>
            <person name="LaButti K."/>
            <person name="Andreopoulos B."/>
            <person name="Lipzen A."/>
            <person name="Chen C."/>
            <person name="Yan M."/>
            <person name="Daum C."/>
            <person name="Ng V."/>
            <person name="Clum A."/>
            <person name="Steindorff A."/>
            <person name="Ohm R.A."/>
            <person name="Martin F."/>
            <person name="Silar P."/>
            <person name="Natvig D.O."/>
            <person name="Lalanne C."/>
            <person name="Gautier V."/>
            <person name="Ament-Velasquez S.L."/>
            <person name="Kruys A."/>
            <person name="Hutchinson M.I."/>
            <person name="Powell A.J."/>
            <person name="Barry K."/>
            <person name="Miller A.N."/>
            <person name="Grigoriev I.V."/>
            <person name="Debuchy R."/>
            <person name="Gladieux P."/>
            <person name="Hiltunen Thoren M."/>
            <person name="Johannesson H."/>
        </authorList>
    </citation>
    <scope>NUCLEOTIDE SEQUENCE [LARGE SCALE GENOMIC DNA]</scope>
    <source>
        <strain evidence="3">CBS 340.73</strain>
    </source>
</reference>
<protein>
    <submittedName>
        <fullName evidence="2">Uncharacterized protein</fullName>
    </submittedName>
</protein>
<name>A0AAN6N0L3_9PEZI</name>
<proteinExistence type="predicted"/>
<feature type="region of interest" description="Disordered" evidence="1">
    <location>
        <begin position="93"/>
        <end position="197"/>
    </location>
</feature>
<gene>
    <name evidence="2" type="ORF">QBC46DRAFT_453576</name>
</gene>
<evidence type="ECO:0000313" key="3">
    <source>
        <dbReference type="Proteomes" id="UP001303473"/>
    </source>
</evidence>
<sequence length="260" mass="28262">MDLRDESASFRQESSTSIKHVKASQISRCSSEDSGSTSSSGDASSLFELSYPVAETSPIPQYGCTLALAEPRYVAPIEDPIVIFAQGGARHALHSREPARHAVGKEPRKRNTSADINGRHLDSASAASSSGRVTALDTSHGPEQPRTSPTSHHSDASHGLGKPRFGYINHHSRQNNSLGVEEQGAPGTSSPPKGDLENRCCQSECTQEFRDLLDKFSVPHKCNCSLAKNMLQDRIVSQVLQNITPRITDLLTREFEKGDR</sequence>
<accession>A0AAN6N0L3</accession>
<evidence type="ECO:0000256" key="1">
    <source>
        <dbReference type="SAM" id="MobiDB-lite"/>
    </source>
</evidence>
<feature type="compositionally biased region" description="Basic and acidic residues" evidence="1">
    <location>
        <begin position="94"/>
        <end position="106"/>
    </location>
</feature>